<dbReference type="EMBL" id="LFTY01000002">
    <property type="protein sequence ID" value="KMW59166.1"/>
    <property type="molecule type" value="Genomic_DNA"/>
</dbReference>
<evidence type="ECO:0000313" key="4">
    <source>
        <dbReference type="Proteomes" id="UP000037178"/>
    </source>
</evidence>
<evidence type="ECO:0000256" key="1">
    <source>
        <dbReference type="SAM" id="Phobius"/>
    </source>
</evidence>
<comment type="caution">
    <text evidence="3">The sequence shown here is derived from an EMBL/GenBank/DDBJ whole genome shotgun (WGS) entry which is preliminary data.</text>
</comment>
<feature type="chain" id="PRO_5005318082" description="Secreted protein" evidence="2">
    <location>
        <begin position="27"/>
        <end position="137"/>
    </location>
</feature>
<dbReference type="Proteomes" id="UP000037178">
    <property type="component" value="Unassembled WGS sequence"/>
</dbReference>
<sequence length="137" mass="15338">MTKRLLVTILAASMALTSVSTAPARAADSGELGRFLLGAGALVIIGSALSNQNKRRHTQYTTVTPTHPRKVVPSFCMRQSRFDDGPRRFFGKRCLRNNMRKDFHALPGHCQRTIRTHNGNRRVFGARCLRKNGWVFG</sequence>
<dbReference type="PATRIC" id="fig|1675527.3.peg.4348"/>
<keyword evidence="1" id="KW-0472">Membrane</keyword>
<reference evidence="3 4" key="1">
    <citation type="submission" date="2015-06" db="EMBL/GenBank/DDBJ databases">
        <title>Draft genome sequence of an Alphaproteobacteria species associated to the Mediterranean sponge Oscarella lobularis.</title>
        <authorList>
            <person name="Jourda C."/>
            <person name="Santini S."/>
            <person name="Claverie J.-M."/>
        </authorList>
    </citation>
    <scope>NUCLEOTIDE SEQUENCE [LARGE SCALE GENOMIC DNA]</scope>
    <source>
        <strain evidence="3">IGS</strain>
    </source>
</reference>
<dbReference type="OrthoDB" id="7876829at2"/>
<dbReference type="AlphaFoldDB" id="A0A0J9E964"/>
<feature type="signal peptide" evidence="2">
    <location>
        <begin position="1"/>
        <end position="26"/>
    </location>
</feature>
<gene>
    <name evidence="3" type="ORF">AIOL_004147</name>
</gene>
<accession>A0A0J9E964</accession>
<name>A0A0J9E964_9RHOB</name>
<evidence type="ECO:0008006" key="5">
    <source>
        <dbReference type="Google" id="ProtNLM"/>
    </source>
</evidence>
<organism evidence="3 4">
    <name type="scientific">Candidatus Rhodobacter oscarellae</name>
    <dbReference type="NCBI Taxonomy" id="1675527"/>
    <lineage>
        <taxon>Bacteria</taxon>
        <taxon>Pseudomonadati</taxon>
        <taxon>Pseudomonadota</taxon>
        <taxon>Alphaproteobacteria</taxon>
        <taxon>Rhodobacterales</taxon>
        <taxon>Rhodobacter group</taxon>
        <taxon>Rhodobacter</taxon>
    </lineage>
</organism>
<evidence type="ECO:0000313" key="3">
    <source>
        <dbReference type="EMBL" id="KMW59166.1"/>
    </source>
</evidence>
<proteinExistence type="predicted"/>
<keyword evidence="1" id="KW-1133">Transmembrane helix</keyword>
<evidence type="ECO:0000256" key="2">
    <source>
        <dbReference type="SAM" id="SignalP"/>
    </source>
</evidence>
<dbReference type="RefSeq" id="WP_049644685.1">
    <property type="nucleotide sequence ID" value="NZ_LFTY01000002.1"/>
</dbReference>
<feature type="transmembrane region" description="Helical" evidence="1">
    <location>
        <begin position="31"/>
        <end position="49"/>
    </location>
</feature>
<keyword evidence="1" id="KW-0812">Transmembrane</keyword>
<protein>
    <recommendedName>
        <fullName evidence="5">Secreted protein</fullName>
    </recommendedName>
</protein>
<dbReference type="STRING" id="1675527.AIOL_004147"/>
<keyword evidence="4" id="KW-1185">Reference proteome</keyword>
<keyword evidence="2" id="KW-0732">Signal</keyword>